<dbReference type="InterPro" id="IPR002481">
    <property type="entry name" value="FUR"/>
</dbReference>
<reference evidence="4 5" key="1">
    <citation type="submission" date="2012-09" db="EMBL/GenBank/DDBJ databases">
        <title>Draft Genome Sequences of 6 Strains from Genus Thauera.</title>
        <authorList>
            <person name="Liu B."/>
            <person name="Shapleigh J.P."/>
            <person name="Frostegard A.H."/>
        </authorList>
    </citation>
    <scope>NUCLEOTIDE SEQUENCE [LARGE SCALE GENOMIC DNA]</scope>
    <source>
        <strain evidence="5">47Lol / DSM 12138</strain>
    </source>
</reference>
<comment type="subunit">
    <text evidence="1">Homodimer.</text>
</comment>
<dbReference type="InterPro" id="IPR036390">
    <property type="entry name" value="WH_DNA-bd_sf"/>
</dbReference>
<evidence type="ECO:0000313" key="5">
    <source>
        <dbReference type="Proteomes" id="UP000013232"/>
    </source>
</evidence>
<comment type="caution">
    <text evidence="4">The sequence shown here is derived from an EMBL/GenBank/DDBJ whole genome shotgun (WGS) entry which is preliminary data.</text>
</comment>
<dbReference type="PANTHER" id="PTHR33202:SF2">
    <property type="entry name" value="FERRIC UPTAKE REGULATION PROTEIN"/>
    <property type="match status" value="1"/>
</dbReference>
<proteinExistence type="predicted"/>
<dbReference type="PANTHER" id="PTHR33202">
    <property type="entry name" value="ZINC UPTAKE REGULATION PROTEIN"/>
    <property type="match status" value="1"/>
</dbReference>
<comment type="cofactor">
    <cofactor evidence="3">
        <name>Zn(2+)</name>
        <dbReference type="ChEBI" id="CHEBI:29105"/>
    </cofactor>
    <text evidence="3">Binds 1 zinc ion per subunit.</text>
</comment>
<dbReference type="Proteomes" id="UP000013232">
    <property type="component" value="Unassembled WGS sequence"/>
</dbReference>
<keyword evidence="5" id="KW-1185">Reference proteome</keyword>
<evidence type="ECO:0000256" key="1">
    <source>
        <dbReference type="ARBA" id="ARBA00011738"/>
    </source>
</evidence>
<evidence type="ECO:0000256" key="3">
    <source>
        <dbReference type="PIRSR" id="PIRSR602481-1"/>
    </source>
</evidence>
<dbReference type="Gene3D" id="1.10.10.10">
    <property type="entry name" value="Winged helix-like DNA-binding domain superfamily/Winged helix DNA-binding domain"/>
    <property type="match status" value="1"/>
</dbReference>
<dbReference type="eggNOG" id="COG0735">
    <property type="taxonomic scope" value="Bacteria"/>
</dbReference>
<gene>
    <name evidence="4" type="ORF">C666_15805</name>
</gene>
<dbReference type="AlphaFoldDB" id="N6XU03"/>
<dbReference type="EMBL" id="AMXE01000081">
    <property type="protein sequence ID" value="ENO85231.1"/>
    <property type="molecule type" value="Genomic_DNA"/>
</dbReference>
<evidence type="ECO:0000313" key="4">
    <source>
        <dbReference type="EMBL" id="ENO85231.1"/>
    </source>
</evidence>
<dbReference type="InterPro" id="IPR036388">
    <property type="entry name" value="WH-like_DNA-bd_sf"/>
</dbReference>
<evidence type="ECO:0000256" key="2">
    <source>
        <dbReference type="ARBA" id="ARBA00020910"/>
    </source>
</evidence>
<name>N6XU03_THAL4</name>
<dbReference type="GO" id="GO:1900705">
    <property type="term" value="P:negative regulation of siderophore biosynthetic process"/>
    <property type="evidence" value="ECO:0007669"/>
    <property type="project" value="TreeGrafter"/>
</dbReference>
<accession>N6XU03</accession>
<dbReference type="STRING" id="1123367.GCA_000621305_01142"/>
<dbReference type="Pfam" id="PF01475">
    <property type="entry name" value="FUR"/>
    <property type="match status" value="1"/>
</dbReference>
<protein>
    <recommendedName>
        <fullName evidence="2">Ferric uptake regulation protein</fullName>
    </recommendedName>
</protein>
<dbReference type="GO" id="GO:0045892">
    <property type="term" value="P:negative regulation of DNA-templated transcription"/>
    <property type="evidence" value="ECO:0007669"/>
    <property type="project" value="TreeGrafter"/>
</dbReference>
<organism evidence="4 5">
    <name type="scientific">Thauera linaloolentis (strain DSM 12138 / JCM 21573 / CCUG 41526 / CIP 105981 / IAM 15112 / NBRC 102519 / 47Lol)</name>
    <dbReference type="NCBI Taxonomy" id="1123367"/>
    <lineage>
        <taxon>Bacteria</taxon>
        <taxon>Pseudomonadati</taxon>
        <taxon>Pseudomonadota</taxon>
        <taxon>Betaproteobacteria</taxon>
        <taxon>Rhodocyclales</taxon>
        <taxon>Zoogloeaceae</taxon>
        <taxon>Thauera</taxon>
    </lineage>
</organism>
<dbReference type="GO" id="GO:0003700">
    <property type="term" value="F:DNA-binding transcription factor activity"/>
    <property type="evidence" value="ECO:0007669"/>
    <property type="project" value="InterPro"/>
</dbReference>
<feature type="binding site" evidence="3">
    <location>
        <position position="102"/>
    </location>
    <ligand>
        <name>Zn(2+)</name>
        <dbReference type="ChEBI" id="CHEBI:29105"/>
    </ligand>
</feature>
<dbReference type="GO" id="GO:0000976">
    <property type="term" value="F:transcription cis-regulatory region binding"/>
    <property type="evidence" value="ECO:0007669"/>
    <property type="project" value="TreeGrafter"/>
</dbReference>
<sequence length="158" mass="17004">MPSTAHGKDSTSAAISAVRKAGVSVTVPRLAVWTVLARADEPLQPYDIQARLAGNGATLSLSSIYSVLRRFVEAGILTLHAIDAGKSHYSLAEKDFRQHVLCEDSGRDYWFADPALSQAIEEFCREHGFELSTYSLLAKVRPMNAARGTGANPAGPFA</sequence>
<keyword evidence="3" id="KW-0479">Metal-binding</keyword>
<keyword evidence="3" id="KW-0862">Zinc</keyword>
<dbReference type="OrthoDB" id="8659436at2"/>
<dbReference type="RefSeq" id="WP_004343078.1">
    <property type="nucleotide sequence ID" value="NZ_AMXE01000081.1"/>
</dbReference>
<dbReference type="SUPFAM" id="SSF46785">
    <property type="entry name" value="Winged helix' DNA-binding domain"/>
    <property type="match status" value="1"/>
</dbReference>
<dbReference type="GO" id="GO:0008270">
    <property type="term" value="F:zinc ion binding"/>
    <property type="evidence" value="ECO:0007669"/>
    <property type="project" value="TreeGrafter"/>
</dbReference>
<dbReference type="GO" id="GO:0005829">
    <property type="term" value="C:cytosol"/>
    <property type="evidence" value="ECO:0007669"/>
    <property type="project" value="TreeGrafter"/>
</dbReference>